<keyword evidence="1" id="KW-0812">Transmembrane</keyword>
<keyword evidence="1" id="KW-0472">Membrane</keyword>
<dbReference type="AlphaFoldDB" id="A0A660SFR0"/>
<dbReference type="Proteomes" id="UP000271125">
    <property type="component" value="Unassembled WGS sequence"/>
</dbReference>
<feature type="transmembrane region" description="Helical" evidence="1">
    <location>
        <begin position="68"/>
        <end position="86"/>
    </location>
</feature>
<feature type="transmembrane region" description="Helical" evidence="1">
    <location>
        <begin position="6"/>
        <end position="30"/>
    </location>
</feature>
<feature type="transmembrane region" description="Helical" evidence="1">
    <location>
        <begin position="42"/>
        <end position="62"/>
    </location>
</feature>
<reference evidence="2 3" key="1">
    <citation type="submission" date="2018-06" db="EMBL/GenBank/DDBJ databases">
        <title>Extensive metabolic versatility and redundancy in microbially diverse, dynamic hydrothermal sediments.</title>
        <authorList>
            <person name="Dombrowski N."/>
            <person name="Teske A."/>
            <person name="Baker B.J."/>
        </authorList>
    </citation>
    <scope>NUCLEOTIDE SEQUENCE [LARGE SCALE GENOMIC DNA]</scope>
    <source>
        <strain evidence="2">B10_G13</strain>
    </source>
</reference>
<gene>
    <name evidence="2" type="ORF">DRP43_04345</name>
</gene>
<evidence type="ECO:0000313" key="2">
    <source>
        <dbReference type="EMBL" id="RKX69473.1"/>
    </source>
</evidence>
<organism evidence="2 3">
    <name type="scientific">candidate division TA06 bacterium</name>
    <dbReference type="NCBI Taxonomy" id="2250710"/>
    <lineage>
        <taxon>Bacteria</taxon>
        <taxon>Bacteria division TA06</taxon>
    </lineage>
</organism>
<evidence type="ECO:0000313" key="3">
    <source>
        <dbReference type="Proteomes" id="UP000271125"/>
    </source>
</evidence>
<accession>A0A660SFR0</accession>
<keyword evidence="1" id="KW-1133">Transmembrane helix</keyword>
<name>A0A660SFR0_UNCT6</name>
<evidence type="ECO:0000256" key="1">
    <source>
        <dbReference type="SAM" id="Phobius"/>
    </source>
</evidence>
<proteinExistence type="predicted"/>
<sequence length="91" mass="10580">MIIISLYKIFISILLIIFSVLFSVFSGSTFSYLRYSKEKNPLLSIFSTLMSFGILLFAMFYLDFIVSIITILIALISFISGYIYVYRTRKE</sequence>
<protein>
    <submittedName>
        <fullName evidence="2">Uncharacterized protein</fullName>
    </submittedName>
</protein>
<comment type="caution">
    <text evidence="2">The sequence shown here is derived from an EMBL/GenBank/DDBJ whole genome shotgun (WGS) entry which is preliminary data.</text>
</comment>
<dbReference type="EMBL" id="QNBD01000189">
    <property type="protein sequence ID" value="RKX69473.1"/>
    <property type="molecule type" value="Genomic_DNA"/>
</dbReference>